<dbReference type="PANTHER" id="PTHR36100:SF1">
    <property type="entry name" value="BUD SITE SELECTION PROTEIN 4"/>
    <property type="match status" value="1"/>
</dbReference>
<feature type="compositionally biased region" description="Low complexity" evidence="4">
    <location>
        <begin position="399"/>
        <end position="417"/>
    </location>
</feature>
<organism evidence="6 7">
    <name type="scientific">[Emmonsia] crescens</name>
    <dbReference type="NCBI Taxonomy" id="73230"/>
    <lineage>
        <taxon>Eukaryota</taxon>
        <taxon>Fungi</taxon>
        <taxon>Dikarya</taxon>
        <taxon>Ascomycota</taxon>
        <taxon>Pezizomycotina</taxon>
        <taxon>Eurotiomycetes</taxon>
        <taxon>Eurotiomycetidae</taxon>
        <taxon>Onygenales</taxon>
        <taxon>Ajellomycetaceae</taxon>
        <taxon>Emergomyces</taxon>
    </lineage>
</organism>
<feature type="compositionally biased region" description="Basic and acidic residues" evidence="4">
    <location>
        <begin position="461"/>
        <end position="473"/>
    </location>
</feature>
<comment type="caution">
    <text evidence="6">The sequence shown here is derived from an EMBL/GenBank/DDBJ whole genome shotgun (WGS) entry which is preliminary data.</text>
</comment>
<dbReference type="GO" id="GO:0005525">
    <property type="term" value="F:GTP binding"/>
    <property type="evidence" value="ECO:0007669"/>
    <property type="project" value="TreeGrafter"/>
</dbReference>
<evidence type="ECO:0000256" key="4">
    <source>
        <dbReference type="SAM" id="MobiDB-lite"/>
    </source>
</evidence>
<dbReference type="FunFam" id="2.30.29.30:FF:000311">
    <property type="entry name" value="GTP binding protein (Bud4)"/>
    <property type="match status" value="1"/>
</dbReference>
<keyword evidence="2" id="KW-0131">Cell cycle</keyword>
<feature type="region of interest" description="Disordered" evidence="4">
    <location>
        <begin position="921"/>
        <end position="1018"/>
    </location>
</feature>
<protein>
    <recommendedName>
        <fullName evidence="5">PH domain-containing protein</fullName>
    </recommendedName>
</protein>
<feature type="compositionally biased region" description="Polar residues" evidence="4">
    <location>
        <begin position="474"/>
        <end position="490"/>
    </location>
</feature>
<evidence type="ECO:0000313" key="6">
    <source>
        <dbReference type="EMBL" id="KKZ62429.1"/>
    </source>
</evidence>
<proteinExistence type="predicted"/>
<gene>
    <name evidence="6" type="ORF">EMCG_03169</name>
</gene>
<feature type="compositionally biased region" description="Polar residues" evidence="4">
    <location>
        <begin position="146"/>
        <end position="155"/>
    </location>
</feature>
<dbReference type="Proteomes" id="UP000034164">
    <property type="component" value="Unassembled WGS sequence"/>
</dbReference>
<dbReference type="OrthoDB" id="2123378at2759"/>
<dbReference type="Pfam" id="PF00169">
    <property type="entry name" value="PH"/>
    <property type="match status" value="1"/>
</dbReference>
<dbReference type="PANTHER" id="PTHR36100">
    <property type="entry name" value="BUD SITE SELECTION PROTEIN 4"/>
    <property type="match status" value="1"/>
</dbReference>
<feature type="compositionally biased region" description="Low complexity" evidence="4">
    <location>
        <begin position="259"/>
        <end position="270"/>
    </location>
</feature>
<dbReference type="Gene3D" id="2.30.29.30">
    <property type="entry name" value="Pleckstrin-homology domain (PH domain)/Phosphotyrosine-binding domain (PTB)"/>
    <property type="match status" value="1"/>
</dbReference>
<keyword evidence="3" id="KW-0175">Coiled coil</keyword>
<feature type="compositionally biased region" description="Polar residues" evidence="4">
    <location>
        <begin position="165"/>
        <end position="211"/>
    </location>
</feature>
<accession>A0A0G2J0L0</accession>
<evidence type="ECO:0000256" key="1">
    <source>
        <dbReference type="ARBA" id="ARBA00022618"/>
    </source>
</evidence>
<feature type="compositionally biased region" description="Polar residues" evidence="4">
    <location>
        <begin position="946"/>
        <end position="963"/>
    </location>
</feature>
<feature type="region of interest" description="Disordered" evidence="4">
    <location>
        <begin position="682"/>
        <end position="706"/>
    </location>
</feature>
<feature type="compositionally biased region" description="Low complexity" evidence="4">
    <location>
        <begin position="518"/>
        <end position="529"/>
    </location>
</feature>
<feature type="compositionally biased region" description="Basic and acidic residues" evidence="4">
    <location>
        <begin position="682"/>
        <end position="693"/>
    </location>
</feature>
<dbReference type="SUPFAM" id="SSF50729">
    <property type="entry name" value="PH domain-like"/>
    <property type="match status" value="1"/>
</dbReference>
<dbReference type="InterPro" id="IPR011993">
    <property type="entry name" value="PH-like_dom_sf"/>
</dbReference>
<feature type="region of interest" description="Disordered" evidence="4">
    <location>
        <begin position="763"/>
        <end position="798"/>
    </location>
</feature>
<dbReference type="InterPro" id="IPR012966">
    <property type="entry name" value="AHD"/>
</dbReference>
<dbReference type="InterPro" id="IPR052007">
    <property type="entry name" value="Bud4"/>
</dbReference>
<feature type="domain" description="PH" evidence="5">
    <location>
        <begin position="1274"/>
        <end position="1395"/>
    </location>
</feature>
<feature type="compositionally biased region" description="Low complexity" evidence="4">
    <location>
        <begin position="593"/>
        <end position="603"/>
    </location>
</feature>
<feature type="region of interest" description="Disordered" evidence="4">
    <location>
        <begin position="1"/>
        <end position="648"/>
    </location>
</feature>
<dbReference type="SMART" id="SM00233">
    <property type="entry name" value="PH"/>
    <property type="match status" value="1"/>
</dbReference>
<dbReference type="Pfam" id="PF08174">
    <property type="entry name" value="Anillin"/>
    <property type="match status" value="1"/>
</dbReference>
<feature type="coiled-coil region" evidence="3">
    <location>
        <begin position="1131"/>
        <end position="1160"/>
    </location>
</feature>
<feature type="compositionally biased region" description="Acidic residues" evidence="4">
    <location>
        <begin position="574"/>
        <end position="585"/>
    </location>
</feature>
<evidence type="ECO:0000256" key="3">
    <source>
        <dbReference type="SAM" id="Coils"/>
    </source>
</evidence>
<dbReference type="InterPro" id="IPR001849">
    <property type="entry name" value="PH_domain"/>
</dbReference>
<evidence type="ECO:0000256" key="2">
    <source>
        <dbReference type="ARBA" id="ARBA00023306"/>
    </source>
</evidence>
<evidence type="ECO:0000259" key="5">
    <source>
        <dbReference type="PROSITE" id="PS50003"/>
    </source>
</evidence>
<feature type="compositionally biased region" description="Basic residues" evidence="4">
    <location>
        <begin position="1481"/>
        <end position="1493"/>
    </location>
</feature>
<feature type="compositionally biased region" description="Polar residues" evidence="4">
    <location>
        <begin position="17"/>
        <end position="46"/>
    </location>
</feature>
<dbReference type="VEuPathDB" id="FungiDB:EMCG_03169"/>
<feature type="compositionally biased region" description="Basic and acidic residues" evidence="4">
    <location>
        <begin position="101"/>
        <end position="110"/>
    </location>
</feature>
<dbReference type="CDD" id="cd13278">
    <property type="entry name" value="PH_Bud4"/>
    <property type="match status" value="1"/>
</dbReference>
<feature type="region of interest" description="Disordered" evidence="4">
    <location>
        <begin position="1431"/>
        <end position="1493"/>
    </location>
</feature>
<feature type="compositionally biased region" description="Acidic residues" evidence="4">
    <location>
        <begin position="215"/>
        <end position="228"/>
    </location>
</feature>
<dbReference type="EMBL" id="LCZI01001099">
    <property type="protein sequence ID" value="KKZ62429.1"/>
    <property type="molecule type" value="Genomic_DNA"/>
</dbReference>
<feature type="compositionally biased region" description="Low complexity" evidence="4">
    <location>
        <begin position="349"/>
        <end position="363"/>
    </location>
</feature>
<sequence>MASGQRPLSELSPVAQRRNSPSWNQRTKTAVGNGDSSPFDSFNSPHSPRLFWKGRDSGSPARLGSENRSPYDPDVLTTPSKRSSIENLKRASRVKNSSIFAREKKQEYDPAHVQVLERPLATGRPLSFQFKNNPKETGSVDARRQLPSQSASPAKQNPYVEKTDSTNTTPVAPNPENTLSPTFSHTSPSRPQSSPTKSSLTKGSRFGNKSASFDPESEIWSDNEDEGPDTTPRRRYMHRQTKSVTFDAAPPQINEYEMTTPDPSSTASSSREGSYDSADMDEEESFDRGSFMGAEDSFDASLEDTEKTPVVLPEDWRFMSPDRASEELQGEDDPFSEDFGSPGPDVRPSSAQESQSFESQVESLDSNGDHRPLPPLPPSSSQSQVTPDRASRLSMTMELASSGSRRLPSPLSPASCSKAEINGMGHGSMSLEDRLRLMMVQDQERSPEAEKQRERRMRRAGIKDKSFDREAESKQSFSDTSSPRQDSSPFNPHVSPPHISRESILRNIRNHNDETDDFSSPLRSSSPRFHTPLDPDVPIPSLETDEEEVMIKEELAEDDDVYDIPEYYSQAANDDNEVQQDDYDEEMPHNNENEYSNDTNNTDQPPFNDSGDATDDQSTPVPEDMPHQYHLPDLSADHSELSGINGEHTSELDLSSYVDHSSTLDDVSKLAPALDMKSIRDSLHRPETPDDHCSQASKSVYGGDYDEGLATPESVIRRSLDSEMSPTYEFLAIPDPLATIKSSNGSLKTKPSLSPADVHEMAATRRKVSGQEPPVPSISEDPSTETQPSYGEHVDHSTSFLSDLPQLSATVPVNQDKRQSSLVKLDIPVSGSDDGLGFGLDLEFDRVIEAQKVAFDHFLSQQPRYTTTFMDTTHTNMQKSCLPNLMPCEKKEIPLAHDSIANNVTTRQRGYLMRHNTKVIVASSRQDETTGHNDSPVDGDPRGTKSAGNSPRKPSQQTWTTEPWNGKTRRQSIKLAGGMPKKKPVPGSVPPLPGQKSNAKQEVGGVDESEANAGEEIEEGDERGRLFVKVVGVKDLDLPLARGERFNFALTLDNGLHCVTTSWLELGKSAPIGQEFELVVLNELEFQLTLQMKMEEPKVKPNQSVVSSPGKPAKSHKSSTFSRVFASPKKRKELELRQQLEAQQLKQQKAEEKALAEKKNPWDVLRPLVSSDGSFARAYVSLSDYEKAAFGRPLTVDVTCFNEWAIDPVNNSKSKRSMAYSAGSGMPQRPPYQIGNLELQLLYIPKPKGATDEDMPKSMNACIREMREADNTAARSWEGFLSQQGGDCPYWRRRYFKLQGSKLTAYHETTRQPRATINLAKASKLIDDKSTLTQKETSGKGGRRRKSAFAEEEDGYMFVEEGFRIRFGNGEIIDFYADSAMEKEGWMKVLAETVGKGYAAGAGGQPKAWTELVLKRERSIAAKIEAAGRGMGQGIHLPPPTPMKDQFGPPLAKPSAPMPAPAPASRPKHQHNLSQPEVGKHGSRHQKTRSLIF</sequence>
<feature type="compositionally biased region" description="Basic and acidic residues" evidence="4">
    <location>
        <begin position="431"/>
        <end position="453"/>
    </location>
</feature>
<name>A0A0G2J0L0_9EURO</name>
<feature type="compositionally biased region" description="Acidic residues" evidence="4">
    <location>
        <begin position="1005"/>
        <end position="1018"/>
    </location>
</feature>
<evidence type="ECO:0000313" key="7">
    <source>
        <dbReference type="Proteomes" id="UP000034164"/>
    </source>
</evidence>
<dbReference type="GO" id="GO:0051301">
    <property type="term" value="P:cell division"/>
    <property type="evidence" value="ECO:0007669"/>
    <property type="project" value="UniProtKB-KW"/>
</dbReference>
<feature type="region of interest" description="Disordered" evidence="4">
    <location>
        <begin position="1097"/>
        <end position="1129"/>
    </location>
</feature>
<feature type="compositionally biased region" description="Polar residues" evidence="4">
    <location>
        <begin position="780"/>
        <end position="789"/>
    </location>
</feature>
<keyword evidence="1" id="KW-0132">Cell division</keyword>
<dbReference type="PROSITE" id="PS50003">
    <property type="entry name" value="PH_DOMAIN"/>
    <property type="match status" value="1"/>
</dbReference>
<reference evidence="7" key="1">
    <citation type="journal article" date="2015" name="PLoS Genet.">
        <title>The dynamic genome and transcriptome of the human fungal pathogen Blastomyces and close relative Emmonsia.</title>
        <authorList>
            <person name="Munoz J.F."/>
            <person name="Gauthier G.M."/>
            <person name="Desjardins C.A."/>
            <person name="Gallo J.E."/>
            <person name="Holder J."/>
            <person name="Sullivan T.D."/>
            <person name="Marty A.J."/>
            <person name="Carmen J.C."/>
            <person name="Chen Z."/>
            <person name="Ding L."/>
            <person name="Gujja S."/>
            <person name="Magrini V."/>
            <person name="Misas E."/>
            <person name="Mitreva M."/>
            <person name="Priest M."/>
            <person name="Saif S."/>
            <person name="Whiston E.A."/>
            <person name="Young S."/>
            <person name="Zeng Q."/>
            <person name="Goldman W.E."/>
            <person name="Mardis E.R."/>
            <person name="Taylor J.W."/>
            <person name="McEwen J.G."/>
            <person name="Clay O.K."/>
            <person name="Klein B.S."/>
            <person name="Cuomo C.A."/>
        </authorList>
    </citation>
    <scope>NUCLEOTIDE SEQUENCE [LARGE SCALE GENOMIC DNA]</scope>
    <source>
        <strain evidence="7">UAMH 3008</strain>
    </source>
</reference>